<keyword evidence="3" id="KW-1185">Reference proteome</keyword>
<name>A0A0R2C388_9LACO</name>
<dbReference type="InterPro" id="IPR015942">
    <property type="entry name" value="Asp/Glu/hydantoin_racemase"/>
</dbReference>
<organism evidence="2 3">
    <name type="scientific">Liquorilactobacillus vini DSM 20605</name>
    <dbReference type="NCBI Taxonomy" id="1133569"/>
    <lineage>
        <taxon>Bacteria</taxon>
        <taxon>Bacillati</taxon>
        <taxon>Bacillota</taxon>
        <taxon>Bacilli</taxon>
        <taxon>Lactobacillales</taxon>
        <taxon>Lactobacillaceae</taxon>
        <taxon>Liquorilactobacillus</taxon>
    </lineage>
</organism>
<proteinExistence type="predicted"/>
<dbReference type="STRING" id="1133569.FD21_GL001820"/>
<dbReference type="PANTHER" id="PTHR21198:SF7">
    <property type="entry name" value="ASPARTATE-GLUTAMATE RACEMASE FAMILY"/>
    <property type="match status" value="1"/>
</dbReference>
<dbReference type="InterPro" id="IPR033134">
    <property type="entry name" value="Asp/Glu_racemase_AS_2"/>
</dbReference>
<evidence type="ECO:0000256" key="1">
    <source>
        <dbReference type="ARBA" id="ARBA00023235"/>
    </source>
</evidence>
<keyword evidence="1" id="KW-0413">Isomerase</keyword>
<reference evidence="2 3" key="1">
    <citation type="journal article" date="2015" name="Genome Announc.">
        <title>Expanding the biotechnology potential of lactobacilli through comparative genomics of 213 strains and associated genera.</title>
        <authorList>
            <person name="Sun Z."/>
            <person name="Harris H.M."/>
            <person name="McCann A."/>
            <person name="Guo C."/>
            <person name="Argimon S."/>
            <person name="Zhang W."/>
            <person name="Yang X."/>
            <person name="Jeffery I.B."/>
            <person name="Cooney J.C."/>
            <person name="Kagawa T.F."/>
            <person name="Liu W."/>
            <person name="Song Y."/>
            <person name="Salvetti E."/>
            <person name="Wrobel A."/>
            <person name="Rasinkangas P."/>
            <person name="Parkhill J."/>
            <person name="Rea M.C."/>
            <person name="O'Sullivan O."/>
            <person name="Ritari J."/>
            <person name="Douillard F.P."/>
            <person name="Paul Ross R."/>
            <person name="Yang R."/>
            <person name="Briner A.E."/>
            <person name="Felis G.E."/>
            <person name="de Vos W.M."/>
            <person name="Barrangou R."/>
            <person name="Klaenhammer T.R."/>
            <person name="Caufield P.W."/>
            <person name="Cui Y."/>
            <person name="Zhang H."/>
            <person name="O'Toole P.W."/>
        </authorList>
    </citation>
    <scope>NUCLEOTIDE SEQUENCE [LARGE SCALE GENOMIC DNA]</scope>
    <source>
        <strain evidence="2 3">DSM 20605</strain>
    </source>
</reference>
<evidence type="ECO:0000313" key="2">
    <source>
        <dbReference type="EMBL" id="KRM85218.1"/>
    </source>
</evidence>
<dbReference type="PROSITE" id="PS00924">
    <property type="entry name" value="ASP_GLU_RACEMASE_2"/>
    <property type="match status" value="1"/>
</dbReference>
<dbReference type="Proteomes" id="UP000051576">
    <property type="component" value="Unassembled WGS sequence"/>
</dbReference>
<dbReference type="eggNOG" id="COG1794">
    <property type="taxonomic scope" value="Bacteria"/>
</dbReference>
<dbReference type="SUPFAM" id="SSF53681">
    <property type="entry name" value="Aspartate/glutamate racemase"/>
    <property type="match status" value="1"/>
</dbReference>
<dbReference type="InterPro" id="IPR001920">
    <property type="entry name" value="Asp/Glu_race"/>
</dbReference>
<evidence type="ECO:0000313" key="3">
    <source>
        <dbReference type="Proteomes" id="UP000051576"/>
    </source>
</evidence>
<protein>
    <recommendedName>
        <fullName evidence="4">Aspartate racemase</fullName>
    </recommendedName>
</protein>
<dbReference type="Gene3D" id="3.40.50.1860">
    <property type="match status" value="1"/>
</dbReference>
<dbReference type="GO" id="GO:0047661">
    <property type="term" value="F:amino-acid racemase activity"/>
    <property type="evidence" value="ECO:0007669"/>
    <property type="project" value="InterPro"/>
</dbReference>
<dbReference type="Pfam" id="PF01177">
    <property type="entry name" value="Asp_Glu_race"/>
    <property type="match status" value="1"/>
</dbReference>
<accession>A0A0R2C388</accession>
<evidence type="ECO:0008006" key="4">
    <source>
        <dbReference type="Google" id="ProtNLM"/>
    </source>
</evidence>
<dbReference type="AlphaFoldDB" id="A0A0R2C388"/>
<comment type="caution">
    <text evidence="2">The sequence shown here is derived from an EMBL/GenBank/DDBJ whole genome shotgun (WGS) entry which is preliminary data.</text>
</comment>
<sequence length="112" mass="12551">MALLGTKMTMQLPFYFHGLAKQGIEVIAPAPKQIQTIHQIITTELEINIFNPASKQLILQIIAELKAKENIQGIILGCTELPRLLNQTDCQQVTIYDTVALHVKELLAKMKN</sequence>
<gene>
    <name evidence="2" type="ORF">FD21_GL001820</name>
</gene>
<dbReference type="PANTHER" id="PTHR21198">
    <property type="entry name" value="GLUTAMATE RACEMASE"/>
    <property type="match status" value="1"/>
</dbReference>
<dbReference type="EMBL" id="AYYX01000063">
    <property type="protein sequence ID" value="KRM85218.1"/>
    <property type="molecule type" value="Genomic_DNA"/>
</dbReference>
<dbReference type="PATRIC" id="fig|1133569.4.peg.1970"/>